<dbReference type="EMBL" id="JAVREI010000002">
    <property type="protein sequence ID" value="MDT0275248.1"/>
    <property type="molecule type" value="Genomic_DNA"/>
</dbReference>
<proteinExistence type="predicted"/>
<comment type="caution">
    <text evidence="2">The sequence shown here is derived from an EMBL/GenBank/DDBJ whole genome shotgun (WGS) entry which is preliminary data.</text>
</comment>
<evidence type="ECO:0000313" key="3">
    <source>
        <dbReference type="Proteomes" id="UP001183222"/>
    </source>
</evidence>
<dbReference type="InterPro" id="IPR016181">
    <property type="entry name" value="Acyl_CoA_acyltransferase"/>
</dbReference>
<accession>A0ABU2K4Y6</accession>
<reference evidence="3" key="1">
    <citation type="submission" date="2023-07" db="EMBL/GenBank/DDBJ databases">
        <title>30 novel species of actinomycetes from the DSMZ collection.</title>
        <authorList>
            <person name="Nouioui I."/>
        </authorList>
    </citation>
    <scope>NUCLEOTIDE SEQUENCE [LARGE SCALE GENOMIC DNA]</scope>
    <source>
        <strain evidence="3">DSM 46792</strain>
    </source>
</reference>
<dbReference type="Pfam" id="PF13508">
    <property type="entry name" value="Acetyltransf_7"/>
    <property type="match status" value="1"/>
</dbReference>
<dbReference type="InterPro" id="IPR000182">
    <property type="entry name" value="GNAT_dom"/>
</dbReference>
<gene>
    <name evidence="2" type="ORF">RM425_04980</name>
</gene>
<feature type="domain" description="N-acetyltransferase" evidence="1">
    <location>
        <begin position="11"/>
        <end position="153"/>
    </location>
</feature>
<dbReference type="Gene3D" id="3.40.630.30">
    <property type="match status" value="1"/>
</dbReference>
<name>A0ABU2K4Y6_9ACTN</name>
<dbReference type="SUPFAM" id="SSF55729">
    <property type="entry name" value="Acyl-CoA N-acyltransferases (Nat)"/>
    <property type="match status" value="1"/>
</dbReference>
<dbReference type="PROSITE" id="PS51186">
    <property type="entry name" value="GNAT"/>
    <property type="match status" value="1"/>
</dbReference>
<evidence type="ECO:0000259" key="1">
    <source>
        <dbReference type="PROSITE" id="PS51186"/>
    </source>
</evidence>
<protein>
    <submittedName>
        <fullName evidence="2">GNAT family N-acetyltransferase</fullName>
    </submittedName>
</protein>
<dbReference type="Proteomes" id="UP001183222">
    <property type="component" value="Unassembled WGS sequence"/>
</dbReference>
<sequence>MIVQLPSPDSLAWSAGRSHDGPALAELRALVLRASLERVGRFDEVRVRQRFLASYVPGDTQVLRRADEVVGSLALRTAAAGTWIEHFYLHPSLQGRGSGSAILRAVTSVADATATTLHLDVLRGSDARRLYERHGFALDREEAVDIYLQRPPAS</sequence>
<organism evidence="2 3">
    <name type="scientific">Blastococcus goldschmidtiae</name>
    <dbReference type="NCBI Taxonomy" id="3075546"/>
    <lineage>
        <taxon>Bacteria</taxon>
        <taxon>Bacillati</taxon>
        <taxon>Actinomycetota</taxon>
        <taxon>Actinomycetes</taxon>
        <taxon>Geodermatophilales</taxon>
        <taxon>Geodermatophilaceae</taxon>
        <taxon>Blastococcus</taxon>
    </lineage>
</organism>
<dbReference type="CDD" id="cd04301">
    <property type="entry name" value="NAT_SF"/>
    <property type="match status" value="1"/>
</dbReference>
<keyword evidence="3" id="KW-1185">Reference proteome</keyword>
<dbReference type="RefSeq" id="WP_311344075.1">
    <property type="nucleotide sequence ID" value="NZ_JAVREI010000002.1"/>
</dbReference>
<evidence type="ECO:0000313" key="2">
    <source>
        <dbReference type="EMBL" id="MDT0275248.1"/>
    </source>
</evidence>